<sequence length="76" mass="8510">MAIIQQKEHEVISQRQPDSCTHLGNDARDVISHPCVWPSSHLKSPPYDCPTIACCCPLTQTPGPRSLTHYLPYDHS</sequence>
<dbReference type="AlphaFoldDB" id="A0AAV6H8J6"/>
<reference evidence="1" key="1">
    <citation type="submission" date="2020-10" db="EMBL/GenBank/DDBJ databases">
        <title>Chromosome-scale genome assembly of the Allis shad, Alosa alosa.</title>
        <authorList>
            <person name="Margot Z."/>
            <person name="Christophe K."/>
            <person name="Cabau C."/>
            <person name="Louis A."/>
            <person name="Berthelot C."/>
            <person name="Parey E."/>
            <person name="Roest Crollius H."/>
            <person name="Montfort J."/>
            <person name="Robinson-Rechavi M."/>
            <person name="Bucao C."/>
            <person name="Bouchez O."/>
            <person name="Gislard M."/>
            <person name="Lluch J."/>
            <person name="Milhes M."/>
            <person name="Lampietro C."/>
            <person name="Lopez Roques C."/>
            <person name="Donnadieu C."/>
            <person name="Braasch I."/>
            <person name="Desvignes T."/>
            <person name="Postlethwait J."/>
            <person name="Bobe J."/>
            <person name="Guiguen Y."/>
        </authorList>
    </citation>
    <scope>NUCLEOTIDE SEQUENCE</scope>
    <source>
        <strain evidence="1">M-15738</strain>
        <tissue evidence="1">Blood</tissue>
    </source>
</reference>
<accession>A0AAV6H8J6</accession>
<dbReference type="EMBL" id="JADWDJ010000003">
    <property type="protein sequence ID" value="KAG5283409.1"/>
    <property type="molecule type" value="Genomic_DNA"/>
</dbReference>
<proteinExistence type="predicted"/>
<evidence type="ECO:0000313" key="1">
    <source>
        <dbReference type="EMBL" id="KAG5283409.1"/>
    </source>
</evidence>
<evidence type="ECO:0000313" key="2">
    <source>
        <dbReference type="Proteomes" id="UP000823561"/>
    </source>
</evidence>
<keyword evidence="2" id="KW-1185">Reference proteome</keyword>
<name>A0AAV6H8J6_9TELE</name>
<gene>
    <name evidence="1" type="ORF">AALO_G00041770</name>
</gene>
<protein>
    <submittedName>
        <fullName evidence="1">Uncharacterized protein</fullName>
    </submittedName>
</protein>
<dbReference type="Proteomes" id="UP000823561">
    <property type="component" value="Chromosome 3"/>
</dbReference>
<organism evidence="1 2">
    <name type="scientific">Alosa alosa</name>
    <name type="common">allis shad</name>
    <dbReference type="NCBI Taxonomy" id="278164"/>
    <lineage>
        <taxon>Eukaryota</taxon>
        <taxon>Metazoa</taxon>
        <taxon>Chordata</taxon>
        <taxon>Craniata</taxon>
        <taxon>Vertebrata</taxon>
        <taxon>Euteleostomi</taxon>
        <taxon>Actinopterygii</taxon>
        <taxon>Neopterygii</taxon>
        <taxon>Teleostei</taxon>
        <taxon>Clupei</taxon>
        <taxon>Clupeiformes</taxon>
        <taxon>Clupeoidei</taxon>
        <taxon>Clupeidae</taxon>
        <taxon>Alosa</taxon>
    </lineage>
</organism>
<comment type="caution">
    <text evidence="1">The sequence shown here is derived from an EMBL/GenBank/DDBJ whole genome shotgun (WGS) entry which is preliminary data.</text>
</comment>